<evidence type="ECO:0000313" key="7">
    <source>
        <dbReference type="Proteomes" id="UP001217838"/>
    </source>
</evidence>
<accession>A0ABT5BA29</accession>
<dbReference type="InterPro" id="IPR036909">
    <property type="entry name" value="Cyt_c-like_dom_sf"/>
</dbReference>
<keyword evidence="1 4" id="KW-0349">Heme</keyword>
<dbReference type="SUPFAM" id="SSF46626">
    <property type="entry name" value="Cytochrome c"/>
    <property type="match status" value="1"/>
</dbReference>
<proteinExistence type="predicted"/>
<keyword evidence="3 4" id="KW-0408">Iron</keyword>
<evidence type="ECO:0000256" key="3">
    <source>
        <dbReference type="ARBA" id="ARBA00023004"/>
    </source>
</evidence>
<dbReference type="InterPro" id="IPR009056">
    <property type="entry name" value="Cyt_c-like_dom"/>
</dbReference>
<dbReference type="PROSITE" id="PS51007">
    <property type="entry name" value="CYTC"/>
    <property type="match status" value="1"/>
</dbReference>
<evidence type="ECO:0000256" key="1">
    <source>
        <dbReference type="ARBA" id="ARBA00022617"/>
    </source>
</evidence>
<sequence length="187" mass="20060">MLGLEKFASRGAGVARHLGEPGDRVMTLNIKFNTTTMLARLPVRRFVLGASLLLACEAGPPPFTEAQVLGGVEIPAETLNHGQKTFNRYCASCHGYDGGGKGPAARNLEARDFRAAHFLYKSTPGDELPTDGDLANTIKQGRVDKGMPAWGGLRDDDVRAVVSYIKTFSPRWREAPQAGAPAPTKAP</sequence>
<dbReference type="Proteomes" id="UP001217838">
    <property type="component" value="Unassembled WGS sequence"/>
</dbReference>
<dbReference type="Gene3D" id="1.10.760.10">
    <property type="entry name" value="Cytochrome c-like domain"/>
    <property type="match status" value="1"/>
</dbReference>
<evidence type="ECO:0000313" key="6">
    <source>
        <dbReference type="EMBL" id="MDC0670991.1"/>
    </source>
</evidence>
<protein>
    <submittedName>
        <fullName evidence="6">Cytochrome c</fullName>
    </submittedName>
</protein>
<reference evidence="6 7" key="1">
    <citation type="submission" date="2022-11" db="EMBL/GenBank/DDBJ databases">
        <title>Minimal conservation of predation-associated metabolite biosynthetic gene clusters underscores biosynthetic potential of Myxococcota including descriptions for ten novel species: Archangium lansinium sp. nov., Myxococcus landrumus sp. nov., Nannocystis bai.</title>
        <authorList>
            <person name="Ahearne A."/>
            <person name="Stevens C."/>
            <person name="Dowd S."/>
        </authorList>
    </citation>
    <scope>NUCLEOTIDE SEQUENCE [LARGE SCALE GENOMIC DNA]</scope>
    <source>
        <strain evidence="6 7">NCELM</strain>
    </source>
</reference>
<evidence type="ECO:0000256" key="4">
    <source>
        <dbReference type="PROSITE-ProRule" id="PRU00433"/>
    </source>
</evidence>
<dbReference type="EMBL" id="JAQNDN010000013">
    <property type="protein sequence ID" value="MDC0670991.1"/>
    <property type="molecule type" value="Genomic_DNA"/>
</dbReference>
<dbReference type="RefSeq" id="WP_272001010.1">
    <property type="nucleotide sequence ID" value="NZ_JAQNDN010000013.1"/>
</dbReference>
<keyword evidence="2 4" id="KW-0479">Metal-binding</keyword>
<comment type="caution">
    <text evidence="6">The sequence shown here is derived from an EMBL/GenBank/DDBJ whole genome shotgun (WGS) entry which is preliminary data.</text>
</comment>
<organism evidence="6 7">
    <name type="scientific">Nannocystis radixulma</name>
    <dbReference type="NCBI Taxonomy" id="2995305"/>
    <lineage>
        <taxon>Bacteria</taxon>
        <taxon>Pseudomonadati</taxon>
        <taxon>Myxococcota</taxon>
        <taxon>Polyangia</taxon>
        <taxon>Nannocystales</taxon>
        <taxon>Nannocystaceae</taxon>
        <taxon>Nannocystis</taxon>
    </lineage>
</organism>
<dbReference type="Pfam" id="PF13442">
    <property type="entry name" value="Cytochrome_CBB3"/>
    <property type="match status" value="1"/>
</dbReference>
<gene>
    <name evidence="6" type="ORF">POL58_24760</name>
</gene>
<evidence type="ECO:0000256" key="2">
    <source>
        <dbReference type="ARBA" id="ARBA00022723"/>
    </source>
</evidence>
<name>A0ABT5BA29_9BACT</name>
<keyword evidence="7" id="KW-1185">Reference proteome</keyword>
<feature type="domain" description="Cytochrome c" evidence="5">
    <location>
        <begin position="77"/>
        <end position="169"/>
    </location>
</feature>
<evidence type="ECO:0000259" key="5">
    <source>
        <dbReference type="PROSITE" id="PS51007"/>
    </source>
</evidence>